<evidence type="ECO:0000313" key="2">
    <source>
        <dbReference type="EMBL" id="PRY22512.1"/>
    </source>
</evidence>
<reference evidence="2 3" key="1">
    <citation type="submission" date="2018-03" db="EMBL/GenBank/DDBJ databases">
        <title>Genomic Encyclopedia of Archaeal and Bacterial Type Strains, Phase II (KMG-II): from individual species to whole genera.</title>
        <authorList>
            <person name="Goeker M."/>
        </authorList>
    </citation>
    <scope>NUCLEOTIDE SEQUENCE [LARGE SCALE GENOMIC DNA]</scope>
    <source>
        <strain evidence="2 3">DSM 29328</strain>
    </source>
</reference>
<protein>
    <submittedName>
        <fullName evidence="2">Uncharacterized protein</fullName>
    </submittedName>
</protein>
<evidence type="ECO:0000313" key="3">
    <source>
        <dbReference type="Proteomes" id="UP000239480"/>
    </source>
</evidence>
<dbReference type="Proteomes" id="UP000239480">
    <property type="component" value="Unassembled WGS sequence"/>
</dbReference>
<sequence>MLDFLNPLGLPIKYAIIGAIACPFGVFLAGLLGFGATGYIPTMVGGAIGGAVGGYIRKRRGKAR</sequence>
<dbReference type="EMBL" id="PVTD01000006">
    <property type="protein sequence ID" value="PRY22512.1"/>
    <property type="molecule type" value="Genomic_DNA"/>
</dbReference>
<keyword evidence="1" id="KW-0812">Transmembrane</keyword>
<feature type="transmembrane region" description="Helical" evidence="1">
    <location>
        <begin position="38"/>
        <end position="56"/>
    </location>
</feature>
<keyword evidence="1" id="KW-1133">Transmembrane helix</keyword>
<gene>
    <name evidence="2" type="ORF">CLV78_10652</name>
</gene>
<feature type="transmembrane region" description="Helical" evidence="1">
    <location>
        <begin position="12"/>
        <end position="32"/>
    </location>
</feature>
<dbReference type="AlphaFoldDB" id="A0A2T0RN11"/>
<keyword evidence="3" id="KW-1185">Reference proteome</keyword>
<keyword evidence="1" id="KW-0472">Membrane</keyword>
<accession>A0A2T0RN11</accession>
<comment type="caution">
    <text evidence="2">The sequence shown here is derived from an EMBL/GenBank/DDBJ whole genome shotgun (WGS) entry which is preliminary data.</text>
</comment>
<dbReference type="RefSeq" id="WP_106205595.1">
    <property type="nucleotide sequence ID" value="NZ_PVTD01000006.1"/>
</dbReference>
<name>A0A2T0RN11_9RHOB</name>
<evidence type="ECO:0000256" key="1">
    <source>
        <dbReference type="SAM" id="Phobius"/>
    </source>
</evidence>
<proteinExistence type="predicted"/>
<organism evidence="2 3">
    <name type="scientific">Aliiruegeria haliotis</name>
    <dbReference type="NCBI Taxonomy" id="1280846"/>
    <lineage>
        <taxon>Bacteria</taxon>
        <taxon>Pseudomonadati</taxon>
        <taxon>Pseudomonadota</taxon>
        <taxon>Alphaproteobacteria</taxon>
        <taxon>Rhodobacterales</taxon>
        <taxon>Roseobacteraceae</taxon>
        <taxon>Aliiruegeria</taxon>
    </lineage>
</organism>